<evidence type="ECO:0000313" key="1">
    <source>
        <dbReference type="EMBL" id="URA10636.1"/>
    </source>
</evidence>
<reference evidence="1" key="2">
    <citation type="submission" date="2022-06" db="EMBL/GenBank/DDBJ databases">
        <title>Thermospira aquatica gen. nov., sp. nov.</title>
        <authorList>
            <person name="Ben Ali Gam Z."/>
            <person name="Labat M."/>
        </authorList>
    </citation>
    <scope>NUCLEOTIDE SEQUENCE</scope>
    <source>
        <strain evidence="1">F1F22</strain>
    </source>
</reference>
<dbReference type="AlphaFoldDB" id="A0AAX3BGQ7"/>
<sequence length="45" mass="5116">MTSTIIKFTQKASTGFRGILNKTIMEDGTETLPDRYKLVNVRVLK</sequence>
<proteinExistence type="predicted"/>
<gene>
    <name evidence="1" type="ORF">KDW03_02185</name>
</gene>
<dbReference type="KEGG" id="taqu:KDW03_02185"/>
<dbReference type="EMBL" id="CP073355">
    <property type="protein sequence ID" value="URA10636.1"/>
    <property type="molecule type" value="Genomic_DNA"/>
</dbReference>
<accession>A0AAX3BGQ7</accession>
<organism evidence="1 2">
    <name type="scientific">Thermospira aquatica</name>
    <dbReference type="NCBI Taxonomy" id="2828656"/>
    <lineage>
        <taxon>Bacteria</taxon>
        <taxon>Pseudomonadati</taxon>
        <taxon>Spirochaetota</taxon>
        <taxon>Spirochaetia</taxon>
        <taxon>Brevinematales</taxon>
        <taxon>Thermospiraceae</taxon>
        <taxon>Thermospira</taxon>
    </lineage>
</organism>
<reference evidence="1" key="1">
    <citation type="submission" date="2021-04" db="EMBL/GenBank/DDBJ databases">
        <authorList>
            <person name="Postec A."/>
        </authorList>
    </citation>
    <scope>NUCLEOTIDE SEQUENCE</scope>
    <source>
        <strain evidence="1">F1F22</strain>
    </source>
</reference>
<protein>
    <submittedName>
        <fullName evidence="1">Uncharacterized protein</fullName>
    </submittedName>
</protein>
<dbReference type="Proteomes" id="UP001056539">
    <property type="component" value="Chromosome"/>
</dbReference>
<dbReference type="RefSeq" id="WP_271435763.1">
    <property type="nucleotide sequence ID" value="NZ_CP073355.1"/>
</dbReference>
<name>A0AAX3BGQ7_9SPIR</name>
<evidence type="ECO:0000313" key="2">
    <source>
        <dbReference type="Proteomes" id="UP001056539"/>
    </source>
</evidence>
<keyword evidence="2" id="KW-1185">Reference proteome</keyword>